<protein>
    <submittedName>
        <fullName evidence="1">Uncharacterized protein</fullName>
    </submittedName>
</protein>
<name>A0AAN9EI47_CROPI</name>
<sequence>MHFIASCRTGKVVTKANKQQLGKLSLRKIRVRCSIPLLFLNFKSPGKQNTISETIKEMQKKHFILF</sequence>
<dbReference type="Proteomes" id="UP001372338">
    <property type="component" value="Unassembled WGS sequence"/>
</dbReference>
<proteinExistence type="predicted"/>
<organism evidence="1 2">
    <name type="scientific">Crotalaria pallida</name>
    <name type="common">Smooth rattlebox</name>
    <name type="synonym">Crotalaria striata</name>
    <dbReference type="NCBI Taxonomy" id="3830"/>
    <lineage>
        <taxon>Eukaryota</taxon>
        <taxon>Viridiplantae</taxon>
        <taxon>Streptophyta</taxon>
        <taxon>Embryophyta</taxon>
        <taxon>Tracheophyta</taxon>
        <taxon>Spermatophyta</taxon>
        <taxon>Magnoliopsida</taxon>
        <taxon>eudicotyledons</taxon>
        <taxon>Gunneridae</taxon>
        <taxon>Pentapetalae</taxon>
        <taxon>rosids</taxon>
        <taxon>fabids</taxon>
        <taxon>Fabales</taxon>
        <taxon>Fabaceae</taxon>
        <taxon>Papilionoideae</taxon>
        <taxon>50 kb inversion clade</taxon>
        <taxon>genistoids sensu lato</taxon>
        <taxon>core genistoids</taxon>
        <taxon>Crotalarieae</taxon>
        <taxon>Crotalaria</taxon>
    </lineage>
</organism>
<keyword evidence="2" id="KW-1185">Reference proteome</keyword>
<gene>
    <name evidence="1" type="ORF">RIF29_28538</name>
</gene>
<comment type="caution">
    <text evidence="1">The sequence shown here is derived from an EMBL/GenBank/DDBJ whole genome shotgun (WGS) entry which is preliminary data.</text>
</comment>
<reference evidence="1 2" key="1">
    <citation type="submission" date="2024-01" db="EMBL/GenBank/DDBJ databases">
        <title>The genomes of 5 underutilized Papilionoideae crops provide insights into root nodulation and disease resistanc.</title>
        <authorList>
            <person name="Yuan L."/>
        </authorList>
    </citation>
    <scope>NUCLEOTIDE SEQUENCE [LARGE SCALE GENOMIC DNA]</scope>
    <source>
        <strain evidence="1">ZHUSHIDOU_FW_LH</strain>
        <tissue evidence="1">Leaf</tissue>
    </source>
</reference>
<dbReference type="EMBL" id="JAYWIO010000006">
    <property type="protein sequence ID" value="KAK7255135.1"/>
    <property type="molecule type" value="Genomic_DNA"/>
</dbReference>
<evidence type="ECO:0000313" key="2">
    <source>
        <dbReference type="Proteomes" id="UP001372338"/>
    </source>
</evidence>
<evidence type="ECO:0000313" key="1">
    <source>
        <dbReference type="EMBL" id="KAK7255135.1"/>
    </source>
</evidence>
<accession>A0AAN9EI47</accession>
<dbReference type="AlphaFoldDB" id="A0AAN9EI47"/>